<feature type="transmembrane region" description="Helical" evidence="1">
    <location>
        <begin position="252"/>
        <end position="273"/>
    </location>
</feature>
<sequence>MTSWLAAVPILLVAVVWLLAPGLLLAYGIGLRGIAAWGTAPAAAVAMVSVAAVTGIRWSLLSAGLACLVMAAVFTLLASWLRRRLPARPADHRGVASAALAGLVPALLLGGLTMALGLRRPSQLSQTFDAVFHYNAVAYILDSGNASSMTMNGLGAPGVAERVSGLLGLFYPAAWHDLTSLVVLTTGATIPLATNMMAIAVSLVVWPLSCLLLARQVFGPARAAMAVTGVASIGFTAFPWGFLAFGVLWPNLLALALAPAGLAMVLSICGLAREDAVGRGRAWFLLGVVLVAGFFAETNVDFTIIVLAIFPVAIALTRRARQLRRSRAVTEILIAVVVFVAGWLFVATTPLLAKVRTNPWPAFESPAQAVGQVLLNATTGPNPTPGFNALWVLSAVVLVGIALWRRHPELVGGYAISAGLFVLAAALNRRDTQLLTGYWYNDAYRLGAAITITAVPLAVAGLLHLARWWPRLGLPTAMVALVLLTKGMYVGNHAEALKYRGVDALSGANSEGYLVDARTEAFFERVQPLIPRDAIVAGNPWDGSTLLWTLADRRTLFPHLGTATSPVQWYLAGHLNEAGTDPQVCREATRIGVGYLLIGESTFWPDDHERQRYSGFADPGARPGFRLLAQDGPLKLYRLACQ</sequence>
<evidence type="ECO:0000256" key="1">
    <source>
        <dbReference type="SAM" id="Phobius"/>
    </source>
</evidence>
<feature type="transmembrane region" description="Helical" evidence="1">
    <location>
        <begin position="447"/>
        <end position="465"/>
    </location>
</feature>
<keyword evidence="3" id="KW-1185">Reference proteome</keyword>
<name>A0ABX1J169_9PSEU</name>
<feature type="transmembrane region" description="Helical" evidence="1">
    <location>
        <begin position="411"/>
        <end position="427"/>
    </location>
</feature>
<comment type="caution">
    <text evidence="2">The sequence shown here is derived from an EMBL/GenBank/DDBJ whole genome shotgun (WGS) entry which is preliminary data.</text>
</comment>
<feature type="transmembrane region" description="Helical" evidence="1">
    <location>
        <begin position="60"/>
        <end position="82"/>
    </location>
</feature>
<dbReference type="Pfam" id="PF20176">
    <property type="entry name" value="DUF6541"/>
    <property type="match status" value="1"/>
</dbReference>
<keyword evidence="1" id="KW-0472">Membrane</keyword>
<dbReference type="Proteomes" id="UP000715441">
    <property type="component" value="Unassembled WGS sequence"/>
</dbReference>
<feature type="transmembrane region" description="Helical" evidence="1">
    <location>
        <begin position="280"/>
        <end position="296"/>
    </location>
</feature>
<protein>
    <submittedName>
        <fullName evidence="2">Uncharacterized protein</fullName>
    </submittedName>
</protein>
<accession>A0ABX1J169</accession>
<dbReference type="InterPro" id="IPR046671">
    <property type="entry name" value="DUF6541"/>
</dbReference>
<dbReference type="RefSeq" id="WP_168514479.1">
    <property type="nucleotide sequence ID" value="NZ_JAAXLS010000005.1"/>
</dbReference>
<evidence type="ECO:0000313" key="3">
    <source>
        <dbReference type="Proteomes" id="UP000715441"/>
    </source>
</evidence>
<feature type="transmembrane region" description="Helical" evidence="1">
    <location>
        <begin position="6"/>
        <end position="27"/>
    </location>
</feature>
<dbReference type="EMBL" id="JAAXLS010000005">
    <property type="protein sequence ID" value="NKQ53518.1"/>
    <property type="molecule type" value="Genomic_DNA"/>
</dbReference>
<feature type="transmembrane region" description="Helical" evidence="1">
    <location>
        <begin position="192"/>
        <end position="214"/>
    </location>
</feature>
<proteinExistence type="predicted"/>
<feature type="transmembrane region" description="Helical" evidence="1">
    <location>
        <begin position="94"/>
        <end position="118"/>
    </location>
</feature>
<reference evidence="2 3" key="1">
    <citation type="submission" date="2020-04" db="EMBL/GenBank/DDBJ databases">
        <title>Novel species.</title>
        <authorList>
            <person name="Teo W.F.A."/>
            <person name="Lipun K."/>
            <person name="Srisuk N."/>
            <person name="Duangmal K."/>
        </authorList>
    </citation>
    <scope>NUCLEOTIDE SEQUENCE [LARGE SCALE GENOMIC DNA]</scope>
    <source>
        <strain evidence="2 3">K13G38</strain>
    </source>
</reference>
<feature type="transmembrane region" description="Helical" evidence="1">
    <location>
        <begin position="34"/>
        <end position="54"/>
    </location>
</feature>
<keyword evidence="1" id="KW-0812">Transmembrane</keyword>
<feature type="transmembrane region" description="Helical" evidence="1">
    <location>
        <begin position="332"/>
        <end position="353"/>
    </location>
</feature>
<feature type="transmembrane region" description="Helical" evidence="1">
    <location>
        <begin position="226"/>
        <end position="246"/>
    </location>
</feature>
<feature type="transmembrane region" description="Helical" evidence="1">
    <location>
        <begin position="302"/>
        <end position="320"/>
    </location>
</feature>
<gene>
    <name evidence="2" type="ORF">HFP15_11560</name>
</gene>
<evidence type="ECO:0000313" key="2">
    <source>
        <dbReference type="EMBL" id="NKQ53518.1"/>
    </source>
</evidence>
<keyword evidence="1" id="KW-1133">Transmembrane helix</keyword>
<organism evidence="2 3">
    <name type="scientific">Amycolatopsis acididurans</name>
    <dbReference type="NCBI Taxonomy" id="2724524"/>
    <lineage>
        <taxon>Bacteria</taxon>
        <taxon>Bacillati</taxon>
        <taxon>Actinomycetota</taxon>
        <taxon>Actinomycetes</taxon>
        <taxon>Pseudonocardiales</taxon>
        <taxon>Pseudonocardiaceae</taxon>
        <taxon>Amycolatopsis</taxon>
    </lineage>
</organism>
<feature type="transmembrane region" description="Helical" evidence="1">
    <location>
        <begin position="386"/>
        <end position="404"/>
    </location>
</feature>
<feature type="transmembrane region" description="Helical" evidence="1">
    <location>
        <begin position="472"/>
        <end position="490"/>
    </location>
</feature>